<feature type="compositionally biased region" description="Low complexity" evidence="7">
    <location>
        <begin position="252"/>
        <end position="270"/>
    </location>
</feature>
<protein>
    <submittedName>
        <fullName evidence="8">NADH-quinone oxidoreductase subunit E</fullName>
    </submittedName>
</protein>
<feature type="compositionally biased region" description="Polar residues" evidence="7">
    <location>
        <begin position="381"/>
        <end position="394"/>
    </location>
</feature>
<comment type="caution">
    <text evidence="8">The sequence shown here is derived from an EMBL/GenBank/DDBJ whole genome shotgun (WGS) entry which is preliminary data.</text>
</comment>
<evidence type="ECO:0000256" key="5">
    <source>
        <dbReference type="ARBA" id="ARBA00023014"/>
    </source>
</evidence>
<feature type="compositionally biased region" description="Basic and acidic residues" evidence="7">
    <location>
        <begin position="307"/>
        <end position="321"/>
    </location>
</feature>
<evidence type="ECO:0000313" key="8">
    <source>
        <dbReference type="EMBL" id="PRY29392.1"/>
    </source>
</evidence>
<feature type="region of interest" description="Disordered" evidence="7">
    <location>
        <begin position="294"/>
        <end position="400"/>
    </location>
</feature>
<keyword evidence="9" id="KW-1185">Reference proteome</keyword>
<comment type="cofactor">
    <cofactor evidence="6">
        <name>[2Fe-2S] cluster</name>
        <dbReference type="ChEBI" id="CHEBI:190135"/>
    </cofactor>
</comment>
<dbReference type="PANTHER" id="PTHR10371:SF3">
    <property type="entry name" value="NADH DEHYDROGENASE [UBIQUINONE] FLAVOPROTEIN 2, MITOCHONDRIAL"/>
    <property type="match status" value="1"/>
</dbReference>
<dbReference type="Gene3D" id="3.40.30.10">
    <property type="entry name" value="Glutaredoxin"/>
    <property type="match status" value="1"/>
</dbReference>
<dbReference type="InterPro" id="IPR036249">
    <property type="entry name" value="Thioredoxin-like_sf"/>
</dbReference>
<dbReference type="InterPro" id="IPR041921">
    <property type="entry name" value="NuoE_N"/>
</dbReference>
<evidence type="ECO:0000313" key="9">
    <source>
        <dbReference type="Proteomes" id="UP000239209"/>
    </source>
</evidence>
<dbReference type="InterPro" id="IPR042128">
    <property type="entry name" value="NuoE_dom"/>
</dbReference>
<dbReference type="FunFam" id="1.10.10.1590:FF:000001">
    <property type="entry name" value="NADH-quinone oxidoreductase subunit E"/>
    <property type="match status" value="1"/>
</dbReference>
<comment type="similarity">
    <text evidence="1">Belongs to the complex I 24 kDa subunit family.</text>
</comment>
<evidence type="ECO:0000256" key="1">
    <source>
        <dbReference type="ARBA" id="ARBA00010643"/>
    </source>
</evidence>
<evidence type="ECO:0000256" key="6">
    <source>
        <dbReference type="ARBA" id="ARBA00034078"/>
    </source>
</evidence>
<accession>A0A2T0S7K3</accession>
<evidence type="ECO:0000256" key="3">
    <source>
        <dbReference type="ARBA" id="ARBA00022723"/>
    </source>
</evidence>
<dbReference type="PANTHER" id="PTHR10371">
    <property type="entry name" value="NADH DEHYDROGENASE UBIQUINONE FLAVOPROTEIN 2, MITOCHONDRIAL"/>
    <property type="match status" value="1"/>
</dbReference>
<dbReference type="NCBIfam" id="NF005721">
    <property type="entry name" value="PRK07539.1-1"/>
    <property type="match status" value="1"/>
</dbReference>
<dbReference type="Gene3D" id="1.10.10.1590">
    <property type="entry name" value="NADH-quinone oxidoreductase subunit E"/>
    <property type="match status" value="1"/>
</dbReference>
<evidence type="ECO:0000256" key="7">
    <source>
        <dbReference type="SAM" id="MobiDB-lite"/>
    </source>
</evidence>
<name>A0A2T0S7K3_9ACTN</name>
<dbReference type="GO" id="GO:0003954">
    <property type="term" value="F:NADH dehydrogenase activity"/>
    <property type="evidence" value="ECO:0007669"/>
    <property type="project" value="TreeGrafter"/>
</dbReference>
<proteinExistence type="inferred from homology"/>
<dbReference type="Pfam" id="PF01257">
    <property type="entry name" value="2Fe-2S_thioredx"/>
    <property type="match status" value="1"/>
</dbReference>
<organism evidence="8 9">
    <name type="scientific">Pseudosporangium ferrugineum</name>
    <dbReference type="NCBI Taxonomy" id="439699"/>
    <lineage>
        <taxon>Bacteria</taxon>
        <taxon>Bacillati</taxon>
        <taxon>Actinomycetota</taxon>
        <taxon>Actinomycetes</taxon>
        <taxon>Micromonosporales</taxon>
        <taxon>Micromonosporaceae</taxon>
        <taxon>Pseudosporangium</taxon>
    </lineage>
</organism>
<keyword evidence="4" id="KW-0408">Iron</keyword>
<dbReference type="RefSeq" id="WP_106127047.1">
    <property type="nucleotide sequence ID" value="NZ_PVZG01000006.1"/>
</dbReference>
<keyword evidence="2" id="KW-0001">2Fe-2S</keyword>
<dbReference type="SUPFAM" id="SSF52833">
    <property type="entry name" value="Thioredoxin-like"/>
    <property type="match status" value="1"/>
</dbReference>
<reference evidence="8 9" key="1">
    <citation type="submission" date="2018-03" db="EMBL/GenBank/DDBJ databases">
        <title>Genomic Encyclopedia of Archaeal and Bacterial Type Strains, Phase II (KMG-II): from individual species to whole genera.</title>
        <authorList>
            <person name="Goeker M."/>
        </authorList>
    </citation>
    <scope>NUCLEOTIDE SEQUENCE [LARGE SCALE GENOMIC DNA]</scope>
    <source>
        <strain evidence="8 9">DSM 45348</strain>
    </source>
</reference>
<dbReference type="Proteomes" id="UP000239209">
    <property type="component" value="Unassembled WGS sequence"/>
</dbReference>
<dbReference type="AlphaFoldDB" id="A0A2T0S7K3"/>
<evidence type="ECO:0000256" key="2">
    <source>
        <dbReference type="ARBA" id="ARBA00022714"/>
    </source>
</evidence>
<keyword evidence="3" id="KW-0479">Metal-binding</keyword>
<dbReference type="EMBL" id="PVZG01000006">
    <property type="protein sequence ID" value="PRY29392.1"/>
    <property type="molecule type" value="Genomic_DNA"/>
</dbReference>
<evidence type="ECO:0000256" key="4">
    <source>
        <dbReference type="ARBA" id="ARBA00023004"/>
    </source>
</evidence>
<dbReference type="GO" id="GO:0051537">
    <property type="term" value="F:2 iron, 2 sulfur cluster binding"/>
    <property type="evidence" value="ECO:0007669"/>
    <property type="project" value="UniProtKB-KW"/>
</dbReference>
<feature type="compositionally biased region" description="Basic and acidic residues" evidence="7">
    <location>
        <begin position="241"/>
        <end position="251"/>
    </location>
</feature>
<dbReference type="GO" id="GO:0046872">
    <property type="term" value="F:metal ion binding"/>
    <property type="evidence" value="ECO:0007669"/>
    <property type="project" value="UniProtKB-KW"/>
</dbReference>
<feature type="region of interest" description="Disordered" evidence="7">
    <location>
        <begin position="237"/>
        <end position="270"/>
    </location>
</feature>
<dbReference type="CDD" id="cd03064">
    <property type="entry name" value="TRX_Fd_NuoE"/>
    <property type="match status" value="1"/>
</dbReference>
<gene>
    <name evidence="8" type="ORF">CLV70_106109</name>
</gene>
<feature type="compositionally biased region" description="Polar residues" evidence="7">
    <location>
        <begin position="322"/>
        <end position="335"/>
    </location>
</feature>
<keyword evidence="5" id="KW-0411">Iron-sulfur</keyword>
<sequence length="400" mass="41532">MSDITVDFSPAAAPLAEKLLEPAREIIARYPVGRERSALLPLLHLVQTVEGHVSPDGVAFCAEILGINKAQVGAVATFYTMYKRRPTGEYLVSVCTNTLCNVLGGQEIYDGLTEHLGVGHDETTADGKITLEHAECLAACDYAPVVTVNYDFAIDEATPDAAVGLVEKLRNGERPTPSRGARLCTLKEMQFQLAGFADEREGAVADGVAGAPTLRGVTLAQEHGVAVANFNIDTPITTTKPARDESAKAVKDPAPAGAKPPAAKSEGKIASAAKRAAGAVKTAAAAVVDKAEHAVEHRKAGAPVKAGDVKDPEVRAAETRNPDGSTPTPDASQTVAPVPGTRTEAAGTAKNAPAGDGKPAGDTQRGESIVSEANAAHEEQSTASENPGWQNAQRGTEEKK</sequence>
<dbReference type="OrthoDB" id="9807941at2"/>